<dbReference type="InterPro" id="IPR020829">
    <property type="entry name" value="GlycerAld_3-P_DH_cat"/>
</dbReference>
<sequence>MALVGAICFSLSGASNVAAPAMRTAPRVASMSRTMPMSMAGQRVSVRPKMIQRREMKAEALSYTVDDIRGMLGDDVANQILAKNTPTGPERNVVLYGFGRIGRLLARIITTIPTNLKLKGIVVRQPKKPDLEKRLELIKRDSVHGPFRGTISMDEADNALIMNGQKVRLIYANQPEEVDYTKYGINDAIVIDNTGVWRDDEGLAKHLSSKGAAQVILTAPGKGVKNIVAGVNSDVIEGSDKILSAASCTTNAVVPALSVLHKKFGIVSGHIETVHSFTNDQNLIDNYHKADRRGRAGPLNMVISETGAGKAVAVALPELAGKLTASAIRVPTPDVSIAVMILDLEKSTTAEEINAAFKSEATGTLDDNLGYSDSKEAVSLDFIGSTHAGEVDALATKCTGNSCIVYVWYDNENGYSNQVVRVVEQWAAKQEAAGLKFEAAEAMA</sequence>
<dbReference type="Pfam" id="PF02800">
    <property type="entry name" value="Gp_dh_C"/>
    <property type="match status" value="1"/>
</dbReference>
<dbReference type="GO" id="GO:0006006">
    <property type="term" value="P:glucose metabolic process"/>
    <property type="evidence" value="ECO:0007669"/>
    <property type="project" value="InterPro"/>
</dbReference>
<feature type="domain" description="Glyceraldehyde 3-phosphate dehydrogenase NAD(P) binding" evidence="4">
    <location>
        <begin position="91"/>
        <end position="248"/>
    </location>
</feature>
<comment type="similarity">
    <text evidence="1 3">Belongs to the glyceraldehyde-3-phosphate dehydrogenase family.</text>
</comment>
<dbReference type="Gene3D" id="3.30.360.10">
    <property type="entry name" value="Dihydrodipicolinate Reductase, domain 2"/>
    <property type="match status" value="1"/>
</dbReference>
<dbReference type="PANTHER" id="PTHR43454:SF1">
    <property type="entry name" value="GLYCERALDEHYDE 3-PHOSPHATE DEHYDROGENASE NAD(P) BINDING DOMAIN-CONTAINING PROTEIN"/>
    <property type="match status" value="1"/>
</dbReference>
<name>Q8VXQ5_BIGNA</name>
<dbReference type="InterPro" id="IPR006424">
    <property type="entry name" value="Glyceraldehyde-3-P_DH_1"/>
</dbReference>
<dbReference type="HOGENOM" id="CLU_030140_1_4_1"/>
<dbReference type="CDD" id="cd18126">
    <property type="entry name" value="GAPDH_I_C"/>
    <property type="match status" value="1"/>
</dbReference>
<dbReference type="AlphaFoldDB" id="Q8VXQ5"/>
<proteinExistence type="evidence at transcript level"/>
<gene>
    <name evidence="5" type="primary">gapX</name>
</gene>
<keyword evidence="2 5" id="KW-0560">Oxidoreductase</keyword>
<dbReference type="GO" id="GO:0051287">
    <property type="term" value="F:NAD binding"/>
    <property type="evidence" value="ECO:0007669"/>
    <property type="project" value="InterPro"/>
</dbReference>
<dbReference type="NCBIfam" id="TIGR01534">
    <property type="entry name" value="GAPDH-I"/>
    <property type="match status" value="1"/>
</dbReference>
<organism evidence="5">
    <name type="scientific">Bigelowiella natans</name>
    <name type="common">Pedinomonas minutissima</name>
    <name type="synonym">Chlorarachnion sp. (strain CCMP621)</name>
    <dbReference type="NCBI Taxonomy" id="227086"/>
    <lineage>
        <taxon>Eukaryota</taxon>
        <taxon>Sar</taxon>
        <taxon>Rhizaria</taxon>
        <taxon>Cercozoa</taxon>
        <taxon>Chlorarachniophyceae</taxon>
        <taxon>Bigelowiella</taxon>
    </lineage>
</organism>
<evidence type="ECO:0000313" key="5">
    <source>
        <dbReference type="EMBL" id="CAC80396.1"/>
    </source>
</evidence>
<protein>
    <submittedName>
        <fullName evidence="5">Glyceraldehyde-3-phosphate dehydrogenase</fullName>
        <ecNumber evidence="5">1.2.1.13</ecNumber>
    </submittedName>
</protein>
<dbReference type="NCBIfam" id="NF006139">
    <property type="entry name" value="PRK08289.1"/>
    <property type="match status" value="1"/>
</dbReference>
<dbReference type="GO" id="GO:0050661">
    <property type="term" value="F:NADP binding"/>
    <property type="evidence" value="ECO:0007669"/>
    <property type="project" value="InterPro"/>
</dbReference>
<reference evidence="5" key="1">
    <citation type="submission" date="1999-06" db="EMBL/GenBank/DDBJ databases">
        <title>The recruitment of an eubacterial GAPDH gene in Chlorarachnion ensures the plastidial function after secondary endosymbiosis.</title>
        <authorList>
            <person name="Petersen J."/>
            <person name="Brinkmann H."/>
            <person name="McFadden G.I."/>
            <person name="Cerff R."/>
        </authorList>
    </citation>
    <scope>NUCLEOTIDE SEQUENCE</scope>
    <source>
        <strain evidence="5">CCMP621</strain>
    </source>
</reference>
<dbReference type="GO" id="GO:0047100">
    <property type="term" value="F:glyceraldehyde-3-phosphate dehydrogenase (NADP+) (phosphorylating) activity"/>
    <property type="evidence" value="ECO:0007669"/>
    <property type="project" value="UniProtKB-EC"/>
</dbReference>
<dbReference type="InterPro" id="IPR036291">
    <property type="entry name" value="NAD(P)-bd_dom_sf"/>
</dbReference>
<dbReference type="CDD" id="cd05214">
    <property type="entry name" value="GAPDH_I_N"/>
    <property type="match status" value="1"/>
</dbReference>
<dbReference type="InterPro" id="IPR020831">
    <property type="entry name" value="GlycerAld/Erythrose_P_DH"/>
</dbReference>
<dbReference type="EC" id="1.2.1.13" evidence="5"/>
<dbReference type="PANTHER" id="PTHR43454">
    <property type="entry name" value="GLYCERALDEHYDE-3-PHOSPHATE DEHYDROGENASE"/>
    <property type="match status" value="1"/>
</dbReference>
<evidence type="ECO:0000256" key="1">
    <source>
        <dbReference type="ARBA" id="ARBA00007406"/>
    </source>
</evidence>
<dbReference type="Pfam" id="PF00044">
    <property type="entry name" value="Gp_dh_N"/>
    <property type="match status" value="1"/>
</dbReference>
<dbReference type="SUPFAM" id="SSF55347">
    <property type="entry name" value="Glyceraldehyde-3-phosphate dehydrogenase-like, C-terminal domain"/>
    <property type="match status" value="1"/>
</dbReference>
<dbReference type="InterPro" id="IPR020828">
    <property type="entry name" value="GlycerAld_3-P_DH_NAD(P)-bd"/>
</dbReference>
<evidence type="ECO:0000256" key="2">
    <source>
        <dbReference type="ARBA" id="ARBA00023002"/>
    </source>
</evidence>
<dbReference type="SUPFAM" id="SSF51735">
    <property type="entry name" value="NAD(P)-binding Rossmann-fold domains"/>
    <property type="match status" value="1"/>
</dbReference>
<dbReference type="PRINTS" id="PR00078">
    <property type="entry name" value="G3PDHDRGNASE"/>
</dbReference>
<dbReference type="EMBL" id="AJ246018">
    <property type="protein sequence ID" value="CAC80396.1"/>
    <property type="molecule type" value="mRNA"/>
</dbReference>
<accession>Q8VXQ5</accession>
<evidence type="ECO:0000259" key="4">
    <source>
        <dbReference type="SMART" id="SM00846"/>
    </source>
</evidence>
<dbReference type="SMART" id="SM00846">
    <property type="entry name" value="Gp_dh_N"/>
    <property type="match status" value="1"/>
</dbReference>
<evidence type="ECO:0000256" key="3">
    <source>
        <dbReference type="RuleBase" id="RU000397"/>
    </source>
</evidence>
<dbReference type="Gene3D" id="3.40.50.720">
    <property type="entry name" value="NAD(P)-binding Rossmann-like Domain"/>
    <property type="match status" value="1"/>
</dbReference>